<evidence type="ECO:0000256" key="1">
    <source>
        <dbReference type="ARBA" id="ARBA00009861"/>
    </source>
</evidence>
<sequence length="432" mass="47952">MGLLPEPETPSLPSIISTVVPATSRGDKNPTFNLTYMDLLLKLHYIRPVYFFTSEAVQGLTTSDLKKPMFPLLDTYSHVSGRIRRSESGRPFIKCNDAGVRIAESHCEKTLREWFDEKKGLDYCAEGLVHDHVLGPDVNFSPLLFVKFTWFKCGGLSIGLSWAHVLGDAFSAFNFITKWSQILAGHAPPKSLHKPIPIESEFPPNQNITDENPISIKMARVVGEYWLGANDSDVATHTFHFTSNQLQRLVTASSKSKNSYFEIISAMLLKHIAHIRGEFGKRVVTICTNNNSGREANEVPNNGLVFSKVEADLESDISELARLIAEKKMIENHIMEKLVEKDEGKEDFIVYGANLTFVDLEEAEIYGVKLNGHKPIVANCTFRGVGDQGVVLVLPAAPEDNDGDNGRIATVSLPEKELNKLKDKLGEALSVL</sequence>
<keyword evidence="3" id="KW-1185">Reference proteome</keyword>
<protein>
    <submittedName>
        <fullName evidence="2">Uncharacterized protein</fullName>
    </submittedName>
</protein>
<dbReference type="Gene3D" id="3.30.559.10">
    <property type="entry name" value="Chloramphenicol acetyltransferase-like domain"/>
    <property type="match status" value="2"/>
</dbReference>
<proteinExistence type="inferred from homology"/>
<name>A0AAN9IMQ8_CROPI</name>
<dbReference type="AlphaFoldDB" id="A0AAN9IMQ8"/>
<evidence type="ECO:0000313" key="2">
    <source>
        <dbReference type="EMBL" id="KAK7282900.1"/>
    </source>
</evidence>
<comment type="similarity">
    <text evidence="1">Belongs to the plant acyltransferase family.</text>
</comment>
<dbReference type="InterPro" id="IPR050317">
    <property type="entry name" value="Plant_Fungal_Acyltransferase"/>
</dbReference>
<reference evidence="2 3" key="1">
    <citation type="submission" date="2024-01" db="EMBL/GenBank/DDBJ databases">
        <title>The genomes of 5 underutilized Papilionoideae crops provide insights into root nodulation and disease resistanc.</title>
        <authorList>
            <person name="Yuan L."/>
        </authorList>
    </citation>
    <scope>NUCLEOTIDE SEQUENCE [LARGE SCALE GENOMIC DNA]</scope>
    <source>
        <strain evidence="2">ZHUSHIDOU_FW_LH</strain>
        <tissue evidence="2">Leaf</tissue>
    </source>
</reference>
<dbReference type="EMBL" id="JAYWIO010000002">
    <property type="protein sequence ID" value="KAK7282900.1"/>
    <property type="molecule type" value="Genomic_DNA"/>
</dbReference>
<gene>
    <name evidence="2" type="ORF">RIF29_12011</name>
</gene>
<accession>A0AAN9IMQ8</accession>
<comment type="caution">
    <text evidence="2">The sequence shown here is derived from an EMBL/GenBank/DDBJ whole genome shotgun (WGS) entry which is preliminary data.</text>
</comment>
<organism evidence="2 3">
    <name type="scientific">Crotalaria pallida</name>
    <name type="common">Smooth rattlebox</name>
    <name type="synonym">Crotalaria striata</name>
    <dbReference type="NCBI Taxonomy" id="3830"/>
    <lineage>
        <taxon>Eukaryota</taxon>
        <taxon>Viridiplantae</taxon>
        <taxon>Streptophyta</taxon>
        <taxon>Embryophyta</taxon>
        <taxon>Tracheophyta</taxon>
        <taxon>Spermatophyta</taxon>
        <taxon>Magnoliopsida</taxon>
        <taxon>eudicotyledons</taxon>
        <taxon>Gunneridae</taxon>
        <taxon>Pentapetalae</taxon>
        <taxon>rosids</taxon>
        <taxon>fabids</taxon>
        <taxon>Fabales</taxon>
        <taxon>Fabaceae</taxon>
        <taxon>Papilionoideae</taxon>
        <taxon>50 kb inversion clade</taxon>
        <taxon>genistoids sensu lato</taxon>
        <taxon>core genistoids</taxon>
        <taxon>Crotalarieae</taxon>
        <taxon>Crotalaria</taxon>
    </lineage>
</organism>
<evidence type="ECO:0000313" key="3">
    <source>
        <dbReference type="Proteomes" id="UP001372338"/>
    </source>
</evidence>
<dbReference type="Pfam" id="PF02458">
    <property type="entry name" value="Transferase"/>
    <property type="match status" value="1"/>
</dbReference>
<dbReference type="InterPro" id="IPR023213">
    <property type="entry name" value="CAT-like_dom_sf"/>
</dbReference>
<dbReference type="PANTHER" id="PTHR31642">
    <property type="entry name" value="TRICHOTHECENE 3-O-ACETYLTRANSFERASE"/>
    <property type="match status" value="1"/>
</dbReference>
<dbReference type="GO" id="GO:0016747">
    <property type="term" value="F:acyltransferase activity, transferring groups other than amino-acyl groups"/>
    <property type="evidence" value="ECO:0007669"/>
    <property type="project" value="TreeGrafter"/>
</dbReference>
<dbReference type="PANTHER" id="PTHR31642:SF259">
    <property type="entry name" value="PROTEIN ECERIFERUM 2"/>
    <property type="match status" value="1"/>
</dbReference>
<dbReference type="Proteomes" id="UP001372338">
    <property type="component" value="Unassembled WGS sequence"/>
</dbReference>